<protein>
    <submittedName>
        <fullName evidence="1">Uncharacterized protein</fullName>
    </submittedName>
</protein>
<proteinExistence type="predicted"/>
<evidence type="ECO:0000313" key="1">
    <source>
        <dbReference type="EMBL" id="MFB9443423.1"/>
    </source>
</evidence>
<sequence>MLGVELLELWRAGRVQLPALAHVYAEAALELQEVPHDDADWVALKLELAAVLSAAAGQVREAGVAVGIAVARYAEADRVAGLDFERLRGDESRSQL</sequence>
<dbReference type="RefSeq" id="WP_223095417.1">
    <property type="nucleotide sequence ID" value="NZ_CP061913.1"/>
</dbReference>
<dbReference type="Proteomes" id="UP001589608">
    <property type="component" value="Unassembled WGS sequence"/>
</dbReference>
<keyword evidence="2" id="KW-1185">Reference proteome</keyword>
<accession>A0ABV5M3K0</accession>
<name>A0ABV5M3K0_9ACTN</name>
<comment type="caution">
    <text evidence="1">The sequence shown here is derived from an EMBL/GenBank/DDBJ whole genome shotgun (WGS) entry which is preliminary data.</text>
</comment>
<gene>
    <name evidence="1" type="ORF">ACFFTR_10035</name>
</gene>
<evidence type="ECO:0000313" key="2">
    <source>
        <dbReference type="Proteomes" id="UP001589608"/>
    </source>
</evidence>
<organism evidence="1 2">
    <name type="scientific">Dactylosporangium vinaceum</name>
    <dbReference type="NCBI Taxonomy" id="53362"/>
    <lineage>
        <taxon>Bacteria</taxon>
        <taxon>Bacillati</taxon>
        <taxon>Actinomycetota</taxon>
        <taxon>Actinomycetes</taxon>
        <taxon>Micromonosporales</taxon>
        <taxon>Micromonosporaceae</taxon>
        <taxon>Dactylosporangium</taxon>
    </lineage>
</organism>
<reference evidence="1 2" key="1">
    <citation type="submission" date="2024-09" db="EMBL/GenBank/DDBJ databases">
        <authorList>
            <person name="Sun Q."/>
            <person name="Mori K."/>
        </authorList>
    </citation>
    <scope>NUCLEOTIDE SEQUENCE [LARGE SCALE GENOMIC DNA]</scope>
    <source>
        <strain evidence="1 2">JCM 3307</strain>
    </source>
</reference>
<dbReference type="EMBL" id="JBHMCA010000021">
    <property type="protein sequence ID" value="MFB9443423.1"/>
    <property type="molecule type" value="Genomic_DNA"/>
</dbReference>